<gene>
    <name evidence="3" type="primary">ureD</name>
    <name evidence="4" type="ORF">IJ22_02740</name>
</gene>
<dbReference type="STRING" id="162209.IJ22_02740"/>
<evidence type="ECO:0000313" key="5">
    <source>
        <dbReference type="Proteomes" id="UP000061660"/>
    </source>
</evidence>
<keyword evidence="3" id="KW-0963">Cytoplasm</keyword>
<protein>
    <recommendedName>
        <fullName evidence="3">Urease accessory protein UreD</fullName>
    </recommendedName>
</protein>
<accession>A0A0U2VME5</accession>
<dbReference type="PANTHER" id="PTHR33643">
    <property type="entry name" value="UREASE ACCESSORY PROTEIN D"/>
    <property type="match status" value="1"/>
</dbReference>
<proteinExistence type="inferred from homology"/>
<comment type="similarity">
    <text evidence="1 3">Belongs to the UreD family.</text>
</comment>
<organism evidence="4 5">
    <name type="scientific">Paenibacillus naphthalenovorans</name>
    <dbReference type="NCBI Taxonomy" id="162209"/>
    <lineage>
        <taxon>Bacteria</taxon>
        <taxon>Bacillati</taxon>
        <taxon>Bacillota</taxon>
        <taxon>Bacilli</taxon>
        <taxon>Bacillales</taxon>
        <taxon>Paenibacillaceae</taxon>
        <taxon>Paenibacillus</taxon>
    </lineage>
</organism>
<sequence length="280" mass="31721">MPEVTGSVNAEFTAKGGSTQLQCHTHAYPLKIAKTFPFEGQLGVYLMDASPGVMAGDRYELVWRFGENTNVFVTNQSYTKVHPSKKDGGTRLNPSAQSQSLSLHRGAYVEYMPEPLMLYKDASFASDMTVQMEEGASLFLSDIVCPGRTHRGEVFHYERYQSRLTVRYGNELIFSTKQRVEPQLQVPRQIARWDSHTHTGTLYLFSERVNANVAEALRERLAQQDSLRPGLYYGISLTYKFGLAVSVLGVRVYEIEALLKEAWTFLRSEVFNRNPLFAPK</sequence>
<comment type="function">
    <text evidence="3">Required for maturation of urease via the functional incorporation of the urease nickel metallocenter.</text>
</comment>
<keyword evidence="3" id="KW-0996">Nickel insertion</keyword>
<dbReference type="GO" id="GO:0005737">
    <property type="term" value="C:cytoplasm"/>
    <property type="evidence" value="ECO:0007669"/>
    <property type="project" value="UniProtKB-SubCell"/>
</dbReference>
<dbReference type="RefSeq" id="WP_062406689.1">
    <property type="nucleotide sequence ID" value="NZ_CP013652.1"/>
</dbReference>
<dbReference type="Pfam" id="PF01774">
    <property type="entry name" value="UreD"/>
    <property type="match status" value="1"/>
</dbReference>
<dbReference type="KEGG" id="pnp:IJ22_02740"/>
<dbReference type="HAMAP" id="MF_01384">
    <property type="entry name" value="UreD"/>
    <property type="match status" value="1"/>
</dbReference>
<reference evidence="4 5" key="2">
    <citation type="journal article" date="2016" name="Genome Announc.">
        <title>Complete Genome Sequences of Two Interactive Moderate Thermophiles, Paenibacillus napthalenovorans 32O-Y and Paenibacillus sp. 32O-W.</title>
        <authorList>
            <person name="Butler R.R.III."/>
            <person name="Wang J."/>
            <person name="Stark B.C."/>
            <person name="Pombert J.F."/>
        </authorList>
    </citation>
    <scope>NUCLEOTIDE SEQUENCE [LARGE SCALE GENOMIC DNA]</scope>
    <source>
        <strain evidence="4 5">32O-Y</strain>
    </source>
</reference>
<reference evidence="5" key="1">
    <citation type="submission" date="2015-12" db="EMBL/GenBank/DDBJ databases">
        <title>Complete genome sequences of two moderately thermophilic Paenibacillus species.</title>
        <authorList>
            <person name="Butler R.III."/>
            <person name="Wang J."/>
            <person name="Stark B.C."/>
            <person name="Pombert J.-F."/>
        </authorList>
    </citation>
    <scope>NUCLEOTIDE SEQUENCE [LARGE SCALE GENOMIC DNA]</scope>
    <source>
        <strain evidence="5">32O-Y</strain>
    </source>
</reference>
<dbReference type="PATRIC" id="fig|162209.4.peg.287"/>
<dbReference type="EMBL" id="CP013652">
    <property type="protein sequence ID" value="ALS20663.1"/>
    <property type="molecule type" value="Genomic_DNA"/>
</dbReference>
<keyword evidence="5" id="KW-1185">Reference proteome</keyword>
<evidence type="ECO:0000256" key="2">
    <source>
        <dbReference type="ARBA" id="ARBA00023186"/>
    </source>
</evidence>
<dbReference type="OrthoDB" id="5328682at2"/>
<evidence type="ECO:0000256" key="3">
    <source>
        <dbReference type="HAMAP-Rule" id="MF_01384"/>
    </source>
</evidence>
<comment type="subcellular location">
    <subcellularLocation>
        <location evidence="3">Cytoplasm</location>
    </subcellularLocation>
</comment>
<dbReference type="AlphaFoldDB" id="A0A0U2VME5"/>
<keyword evidence="2 3" id="KW-0143">Chaperone</keyword>
<dbReference type="PANTHER" id="PTHR33643:SF1">
    <property type="entry name" value="UREASE ACCESSORY PROTEIN D"/>
    <property type="match status" value="1"/>
</dbReference>
<dbReference type="GO" id="GO:0016151">
    <property type="term" value="F:nickel cation binding"/>
    <property type="evidence" value="ECO:0007669"/>
    <property type="project" value="UniProtKB-UniRule"/>
</dbReference>
<evidence type="ECO:0000256" key="1">
    <source>
        <dbReference type="ARBA" id="ARBA00007177"/>
    </source>
</evidence>
<evidence type="ECO:0000313" key="4">
    <source>
        <dbReference type="EMBL" id="ALS20663.1"/>
    </source>
</evidence>
<comment type="subunit">
    <text evidence="3">UreD, UreF and UreG form a complex that acts as a GTP-hydrolysis-dependent molecular chaperone, activating the urease apoprotein by helping to assemble the nickel containing metallocenter of UreC. The UreE protein probably delivers the nickel.</text>
</comment>
<dbReference type="InterPro" id="IPR002669">
    <property type="entry name" value="UreD"/>
</dbReference>
<dbReference type="Proteomes" id="UP000061660">
    <property type="component" value="Chromosome"/>
</dbReference>
<name>A0A0U2VME5_9BACL</name>